<evidence type="ECO:0000256" key="1">
    <source>
        <dbReference type="SAM" id="MobiDB-lite"/>
    </source>
</evidence>
<dbReference type="AlphaFoldDB" id="A0A1R1XKW4"/>
<comment type="caution">
    <text evidence="3">The sequence shown here is derived from an EMBL/GenBank/DDBJ whole genome shotgun (WGS) entry which is preliminary data.</text>
</comment>
<dbReference type="Proteomes" id="UP000187429">
    <property type="component" value="Unassembled WGS sequence"/>
</dbReference>
<feature type="region of interest" description="Disordered" evidence="1">
    <location>
        <begin position="1"/>
        <end position="64"/>
    </location>
</feature>
<proteinExistence type="predicted"/>
<keyword evidence="2" id="KW-1133">Transmembrane helix</keyword>
<feature type="transmembrane region" description="Helical" evidence="2">
    <location>
        <begin position="72"/>
        <end position="92"/>
    </location>
</feature>
<gene>
    <name evidence="3" type="ORF">AYI69_g8263</name>
</gene>
<dbReference type="EMBL" id="LSSM01004313">
    <property type="protein sequence ID" value="OMJ15248.1"/>
    <property type="molecule type" value="Genomic_DNA"/>
</dbReference>
<keyword evidence="2" id="KW-0812">Transmembrane</keyword>
<evidence type="ECO:0000313" key="3">
    <source>
        <dbReference type="EMBL" id="OMJ15248.1"/>
    </source>
</evidence>
<organism evidence="3 4">
    <name type="scientific">Smittium culicis</name>
    <dbReference type="NCBI Taxonomy" id="133412"/>
    <lineage>
        <taxon>Eukaryota</taxon>
        <taxon>Fungi</taxon>
        <taxon>Fungi incertae sedis</taxon>
        <taxon>Zoopagomycota</taxon>
        <taxon>Kickxellomycotina</taxon>
        <taxon>Harpellomycetes</taxon>
        <taxon>Harpellales</taxon>
        <taxon>Legeriomycetaceae</taxon>
        <taxon>Smittium</taxon>
    </lineage>
</organism>
<evidence type="ECO:0000313" key="4">
    <source>
        <dbReference type="Proteomes" id="UP000187429"/>
    </source>
</evidence>
<feature type="compositionally biased region" description="Low complexity" evidence="1">
    <location>
        <begin position="11"/>
        <end position="26"/>
    </location>
</feature>
<evidence type="ECO:0000256" key="2">
    <source>
        <dbReference type="SAM" id="Phobius"/>
    </source>
</evidence>
<keyword evidence="4" id="KW-1185">Reference proteome</keyword>
<sequence>MRPDPYKQKKSLQYQKKISSSKQSASENPTKITKAGQNTTNSTYNHNKPPSLESPANYKKDDTTDSLSNKSLFFSFYCFIFIFIFIFNLNLFNLNLSLFHQATEKEG</sequence>
<accession>A0A1R1XKW4</accession>
<keyword evidence="2" id="KW-0472">Membrane</keyword>
<protein>
    <submittedName>
        <fullName evidence="3">Uncharacterized protein</fullName>
    </submittedName>
</protein>
<reference evidence="4" key="1">
    <citation type="submission" date="2017-01" db="EMBL/GenBank/DDBJ databases">
        <authorList>
            <person name="Wang Y."/>
            <person name="White M."/>
            <person name="Kvist S."/>
            <person name="Moncalvo J.-M."/>
        </authorList>
    </citation>
    <scope>NUCLEOTIDE SEQUENCE [LARGE SCALE GENOMIC DNA]</scope>
    <source>
        <strain evidence="4">ID-206-W2</strain>
    </source>
</reference>
<feature type="compositionally biased region" description="Polar residues" evidence="1">
    <location>
        <begin position="27"/>
        <end position="48"/>
    </location>
</feature>
<name>A0A1R1XKW4_9FUNG</name>